<dbReference type="PANTHER" id="PTHR43065:SF10">
    <property type="entry name" value="PEROXIDE STRESS-ACTIVATED HISTIDINE KINASE MAK3"/>
    <property type="match status" value="1"/>
</dbReference>
<accession>A0A7Y9XXM0</accession>
<keyword evidence="5" id="KW-0547">Nucleotide-binding</keyword>
<dbReference type="GO" id="GO:0005524">
    <property type="term" value="F:ATP binding"/>
    <property type="evidence" value="ECO:0007669"/>
    <property type="project" value="UniProtKB-KW"/>
</dbReference>
<gene>
    <name evidence="10" type="ORF">FHS75_002627</name>
</gene>
<dbReference type="EC" id="2.7.13.3" evidence="2"/>
<dbReference type="InterPro" id="IPR005467">
    <property type="entry name" value="His_kinase_dom"/>
</dbReference>
<dbReference type="AlphaFoldDB" id="A0A7Y9XXM0"/>
<dbReference type="RefSeq" id="WP_179408114.1">
    <property type="nucleotide sequence ID" value="NZ_BMGF01000004.1"/>
</dbReference>
<name>A0A7Y9XXM0_9SPHN</name>
<evidence type="ECO:0000256" key="3">
    <source>
        <dbReference type="ARBA" id="ARBA00022553"/>
    </source>
</evidence>
<dbReference type="InterPro" id="IPR003594">
    <property type="entry name" value="HATPase_dom"/>
</dbReference>
<evidence type="ECO:0000256" key="5">
    <source>
        <dbReference type="ARBA" id="ARBA00022741"/>
    </source>
</evidence>
<dbReference type="Gene3D" id="1.10.287.130">
    <property type="match status" value="1"/>
</dbReference>
<dbReference type="GO" id="GO:0000155">
    <property type="term" value="F:phosphorelay sensor kinase activity"/>
    <property type="evidence" value="ECO:0007669"/>
    <property type="project" value="InterPro"/>
</dbReference>
<reference evidence="10 11" key="1">
    <citation type="submission" date="2020-07" db="EMBL/GenBank/DDBJ databases">
        <title>Genomic Encyclopedia of Type Strains, Phase IV (KMG-IV): sequencing the most valuable type-strain genomes for metagenomic binning, comparative biology and taxonomic classification.</title>
        <authorList>
            <person name="Goeker M."/>
        </authorList>
    </citation>
    <scope>NUCLEOTIDE SEQUENCE [LARGE SCALE GENOMIC DNA]</scope>
    <source>
        <strain evidence="10 11">DSM 29043</strain>
    </source>
</reference>
<proteinExistence type="predicted"/>
<dbReference type="Gene3D" id="3.30.565.10">
    <property type="entry name" value="Histidine kinase-like ATPase, C-terminal domain"/>
    <property type="match status" value="1"/>
</dbReference>
<dbReference type="InterPro" id="IPR036890">
    <property type="entry name" value="HATPase_C_sf"/>
</dbReference>
<protein>
    <recommendedName>
        <fullName evidence="2">histidine kinase</fullName>
        <ecNumber evidence="2">2.7.13.3</ecNumber>
    </recommendedName>
</protein>
<dbReference type="SMART" id="SM00387">
    <property type="entry name" value="HATPase_c"/>
    <property type="match status" value="1"/>
</dbReference>
<evidence type="ECO:0000256" key="2">
    <source>
        <dbReference type="ARBA" id="ARBA00012438"/>
    </source>
</evidence>
<dbReference type="PROSITE" id="PS50109">
    <property type="entry name" value="HIS_KIN"/>
    <property type="match status" value="1"/>
</dbReference>
<evidence type="ECO:0000256" key="8">
    <source>
        <dbReference type="ARBA" id="ARBA00023012"/>
    </source>
</evidence>
<dbReference type="Proteomes" id="UP000522081">
    <property type="component" value="Unassembled WGS sequence"/>
</dbReference>
<comment type="catalytic activity">
    <reaction evidence="1">
        <text>ATP + protein L-histidine = ADP + protein N-phospho-L-histidine.</text>
        <dbReference type="EC" id="2.7.13.3"/>
    </reaction>
</comment>
<evidence type="ECO:0000313" key="10">
    <source>
        <dbReference type="EMBL" id="NYH96295.1"/>
    </source>
</evidence>
<evidence type="ECO:0000259" key="9">
    <source>
        <dbReference type="PROSITE" id="PS50109"/>
    </source>
</evidence>
<dbReference type="InterPro" id="IPR003661">
    <property type="entry name" value="HisK_dim/P_dom"/>
</dbReference>
<sequence length="524" mass="57457">MKIDHPHDQCAAAISGADWSDSALGHPANWPESLSRILVMMFNSAAPKLLLWGDDSRAFFNQAYLELMPMRLTASCIGRSCAQLQPELWDHIHLNVQSAMGGTPSLESSLRLESKQNGVQDSYFKLCYTPVQGPIDRVDGVLVDVYDVTATQLLENSLRSKNSQLSQLFAEVPFFIALFTGPDLNLEFVNQSPGKLLSRRSSRGEAFGNSIAAKSDRSLFALLKEAYTSGRTQWSSNFFLDQDPRESGREQQKILDLVCQPVRDETDSVYGVLLTAYDVTQRHLAQKEADRLQHRLLHNSRLDAMGTMAMTLAHELNQPLAAAGNYISTARRLLAKGANGSSEMLEHAQKEIARVGRVVGRARSLVRVGVAERSKVSIALASRAAIGLLEATGIHDLKITLSLSPDATHVLSEEIQLEQVFLNILRNAAEASRNCQRREAIVTSHRVSGNRVQIAIRDFGKGFPDNDVSDLFEKFSPSSGGGLGVGLALTRTLVDANQGTINASNHRDGGAIIRIELDAPDRFV</sequence>
<dbReference type="PRINTS" id="PR00344">
    <property type="entry name" value="BCTRLSENSOR"/>
</dbReference>
<evidence type="ECO:0000256" key="6">
    <source>
        <dbReference type="ARBA" id="ARBA00022777"/>
    </source>
</evidence>
<evidence type="ECO:0000256" key="7">
    <source>
        <dbReference type="ARBA" id="ARBA00022840"/>
    </source>
</evidence>
<dbReference type="InterPro" id="IPR004358">
    <property type="entry name" value="Sig_transdc_His_kin-like_C"/>
</dbReference>
<comment type="caution">
    <text evidence="10">The sequence shown here is derived from an EMBL/GenBank/DDBJ whole genome shotgun (WGS) entry which is preliminary data.</text>
</comment>
<dbReference type="CDD" id="cd00082">
    <property type="entry name" value="HisKA"/>
    <property type="match status" value="1"/>
</dbReference>
<evidence type="ECO:0000313" key="11">
    <source>
        <dbReference type="Proteomes" id="UP000522081"/>
    </source>
</evidence>
<dbReference type="PANTHER" id="PTHR43065">
    <property type="entry name" value="SENSOR HISTIDINE KINASE"/>
    <property type="match status" value="1"/>
</dbReference>
<dbReference type="Pfam" id="PF02518">
    <property type="entry name" value="HATPase_c"/>
    <property type="match status" value="1"/>
</dbReference>
<keyword evidence="3" id="KW-0597">Phosphoprotein</keyword>
<dbReference type="SMART" id="SM00388">
    <property type="entry name" value="HisKA"/>
    <property type="match status" value="1"/>
</dbReference>
<dbReference type="Gene3D" id="3.30.450.20">
    <property type="entry name" value="PAS domain"/>
    <property type="match status" value="2"/>
</dbReference>
<dbReference type="SUPFAM" id="SSF47384">
    <property type="entry name" value="Homodimeric domain of signal transducing histidine kinase"/>
    <property type="match status" value="1"/>
</dbReference>
<dbReference type="SUPFAM" id="SSF55874">
    <property type="entry name" value="ATPase domain of HSP90 chaperone/DNA topoisomerase II/histidine kinase"/>
    <property type="match status" value="1"/>
</dbReference>
<keyword evidence="4 10" id="KW-0808">Transferase</keyword>
<evidence type="ECO:0000256" key="1">
    <source>
        <dbReference type="ARBA" id="ARBA00000085"/>
    </source>
</evidence>
<dbReference type="InterPro" id="IPR036097">
    <property type="entry name" value="HisK_dim/P_sf"/>
</dbReference>
<evidence type="ECO:0000256" key="4">
    <source>
        <dbReference type="ARBA" id="ARBA00022679"/>
    </source>
</evidence>
<keyword evidence="6 10" id="KW-0418">Kinase</keyword>
<feature type="domain" description="Histidine kinase" evidence="9">
    <location>
        <begin position="311"/>
        <end position="521"/>
    </location>
</feature>
<keyword evidence="11" id="KW-1185">Reference proteome</keyword>
<dbReference type="EMBL" id="JACBZF010000004">
    <property type="protein sequence ID" value="NYH96295.1"/>
    <property type="molecule type" value="Genomic_DNA"/>
</dbReference>
<organism evidence="10 11">
    <name type="scientific">Novosphingobium marinum</name>
    <dbReference type="NCBI Taxonomy" id="1514948"/>
    <lineage>
        <taxon>Bacteria</taxon>
        <taxon>Pseudomonadati</taxon>
        <taxon>Pseudomonadota</taxon>
        <taxon>Alphaproteobacteria</taxon>
        <taxon>Sphingomonadales</taxon>
        <taxon>Sphingomonadaceae</taxon>
        <taxon>Novosphingobium</taxon>
    </lineage>
</organism>
<keyword evidence="7" id="KW-0067">ATP-binding</keyword>
<keyword evidence="8" id="KW-0902">Two-component regulatory system</keyword>